<keyword evidence="2" id="KW-1185">Reference proteome</keyword>
<comment type="caution">
    <text evidence="1">The sequence shown here is derived from an EMBL/GenBank/DDBJ whole genome shotgun (WGS) entry which is preliminary data.</text>
</comment>
<gene>
    <name evidence="1" type="ORF">RHGRI_026197</name>
</gene>
<accession>A0AAV6IWC6</accession>
<evidence type="ECO:0000313" key="2">
    <source>
        <dbReference type="Proteomes" id="UP000823749"/>
    </source>
</evidence>
<reference evidence="1" key="1">
    <citation type="submission" date="2020-08" db="EMBL/GenBank/DDBJ databases">
        <title>Plant Genome Project.</title>
        <authorList>
            <person name="Zhang R.-G."/>
        </authorList>
    </citation>
    <scope>NUCLEOTIDE SEQUENCE</scope>
    <source>
        <strain evidence="1">WSP0</strain>
        <tissue evidence="1">Leaf</tissue>
    </source>
</reference>
<proteinExistence type="predicted"/>
<sequence length="67" mass="7964">MYAHARNDIRIYELYQEISHASQETLKLSVAEFFGYLQSRWEEFAQYEPMSDFPADAASIMVKRLNR</sequence>
<evidence type="ECO:0000313" key="1">
    <source>
        <dbReference type="EMBL" id="KAG5531494.1"/>
    </source>
</evidence>
<dbReference type="AlphaFoldDB" id="A0AAV6IWC6"/>
<dbReference type="EMBL" id="JACTNZ010000009">
    <property type="protein sequence ID" value="KAG5531494.1"/>
    <property type="molecule type" value="Genomic_DNA"/>
</dbReference>
<protein>
    <submittedName>
        <fullName evidence="1">Uncharacterized protein</fullName>
    </submittedName>
</protein>
<name>A0AAV6IWC6_9ERIC</name>
<dbReference type="Proteomes" id="UP000823749">
    <property type="component" value="Chromosome 9"/>
</dbReference>
<organism evidence="1 2">
    <name type="scientific">Rhododendron griersonianum</name>
    <dbReference type="NCBI Taxonomy" id="479676"/>
    <lineage>
        <taxon>Eukaryota</taxon>
        <taxon>Viridiplantae</taxon>
        <taxon>Streptophyta</taxon>
        <taxon>Embryophyta</taxon>
        <taxon>Tracheophyta</taxon>
        <taxon>Spermatophyta</taxon>
        <taxon>Magnoliopsida</taxon>
        <taxon>eudicotyledons</taxon>
        <taxon>Gunneridae</taxon>
        <taxon>Pentapetalae</taxon>
        <taxon>asterids</taxon>
        <taxon>Ericales</taxon>
        <taxon>Ericaceae</taxon>
        <taxon>Ericoideae</taxon>
        <taxon>Rhodoreae</taxon>
        <taxon>Rhododendron</taxon>
    </lineage>
</organism>